<accession>A0A517PGT3</accession>
<dbReference type="PROSITE" id="PS51257">
    <property type="entry name" value="PROKAR_LIPOPROTEIN"/>
    <property type="match status" value="1"/>
</dbReference>
<dbReference type="RefSeq" id="WP_145180206.1">
    <property type="nucleotide sequence ID" value="NZ_CP036266.1"/>
</dbReference>
<dbReference type="AlphaFoldDB" id="A0A517PGT3"/>
<reference evidence="1 2" key="1">
    <citation type="submission" date="2019-02" db="EMBL/GenBank/DDBJ databases">
        <title>Deep-cultivation of Planctomycetes and their phenomic and genomic characterization uncovers novel biology.</title>
        <authorList>
            <person name="Wiegand S."/>
            <person name="Jogler M."/>
            <person name="Boedeker C."/>
            <person name="Pinto D."/>
            <person name="Vollmers J."/>
            <person name="Rivas-Marin E."/>
            <person name="Kohn T."/>
            <person name="Peeters S.H."/>
            <person name="Heuer A."/>
            <person name="Rast P."/>
            <person name="Oberbeckmann S."/>
            <person name="Bunk B."/>
            <person name="Jeske O."/>
            <person name="Meyerdierks A."/>
            <person name="Storesund J.E."/>
            <person name="Kallscheuer N."/>
            <person name="Luecker S."/>
            <person name="Lage O.M."/>
            <person name="Pohl T."/>
            <person name="Merkel B.J."/>
            <person name="Hornburger P."/>
            <person name="Mueller R.-W."/>
            <person name="Bruemmer F."/>
            <person name="Labrenz M."/>
            <person name="Spormann A.M."/>
            <person name="Op den Camp H."/>
            <person name="Overmann J."/>
            <person name="Amann R."/>
            <person name="Jetten M.S.M."/>
            <person name="Mascher T."/>
            <person name="Medema M.H."/>
            <person name="Devos D.P."/>
            <person name="Kaster A.-K."/>
            <person name="Ovreas L."/>
            <person name="Rohde M."/>
            <person name="Galperin M.Y."/>
            <person name="Jogler C."/>
        </authorList>
    </citation>
    <scope>NUCLEOTIDE SEQUENCE [LARGE SCALE GENOMIC DNA]</scope>
    <source>
        <strain evidence="1 2">HG66A1</strain>
    </source>
</reference>
<dbReference type="Proteomes" id="UP000320421">
    <property type="component" value="Chromosome"/>
</dbReference>
<dbReference type="EMBL" id="CP036266">
    <property type="protein sequence ID" value="QDT18564.1"/>
    <property type="molecule type" value="Genomic_DNA"/>
</dbReference>
<sequence>MSKLGPLCLALSLIFTGCGGGEGTGETSSANQETPPTQDLSAVKSTLNDIAQSGEVNSAFYGIPESLEQAGKPELAEEAKKLGSLKSPSQIKAAAKKLADKL</sequence>
<accession>A0A5A8AZB1</accession>
<name>A0A517PGT3_9PLAN</name>
<protein>
    <submittedName>
        <fullName evidence="1">Uncharacterized protein</fullName>
    </submittedName>
</protein>
<organism evidence="1 2">
    <name type="scientific">Gimesia chilikensis</name>
    <dbReference type="NCBI Taxonomy" id="2605989"/>
    <lineage>
        <taxon>Bacteria</taxon>
        <taxon>Pseudomonadati</taxon>
        <taxon>Planctomycetota</taxon>
        <taxon>Planctomycetia</taxon>
        <taxon>Planctomycetales</taxon>
        <taxon>Planctomycetaceae</taxon>
        <taxon>Gimesia</taxon>
    </lineage>
</organism>
<evidence type="ECO:0000313" key="2">
    <source>
        <dbReference type="Proteomes" id="UP000320421"/>
    </source>
</evidence>
<evidence type="ECO:0000313" key="1">
    <source>
        <dbReference type="EMBL" id="QDT18564.1"/>
    </source>
</evidence>
<proteinExistence type="predicted"/>
<keyword evidence="2" id="KW-1185">Reference proteome</keyword>
<dbReference type="OrthoDB" id="291142at2"/>
<gene>
    <name evidence="1" type="ORF">HG66A1_03250</name>
</gene>